<organism evidence="15 16">
    <name type="scientific">Lysobacter hankyongensis</name>
    <dbReference type="NCBI Taxonomy" id="1176535"/>
    <lineage>
        <taxon>Bacteria</taxon>
        <taxon>Pseudomonadati</taxon>
        <taxon>Pseudomonadota</taxon>
        <taxon>Gammaproteobacteria</taxon>
        <taxon>Lysobacterales</taxon>
        <taxon>Lysobacteraceae</taxon>
        <taxon>Lysobacter</taxon>
    </lineage>
</organism>
<evidence type="ECO:0000256" key="1">
    <source>
        <dbReference type="ARBA" id="ARBA00000086"/>
    </source>
</evidence>
<evidence type="ECO:0000256" key="8">
    <source>
        <dbReference type="ARBA" id="ARBA00022833"/>
    </source>
</evidence>
<evidence type="ECO:0000256" key="4">
    <source>
        <dbReference type="ARBA" id="ARBA00022603"/>
    </source>
</evidence>
<dbReference type="InterPro" id="IPR010316">
    <property type="entry name" value="AlkA_N"/>
</dbReference>
<dbReference type="InterPro" id="IPR003265">
    <property type="entry name" value="HhH-GPD_domain"/>
</dbReference>
<accession>A0ABP9B9Q8</accession>
<keyword evidence="5" id="KW-0808">Transferase</keyword>
<evidence type="ECO:0000259" key="14">
    <source>
        <dbReference type="PROSITE" id="PS01124"/>
    </source>
</evidence>
<evidence type="ECO:0000256" key="13">
    <source>
        <dbReference type="ARBA" id="ARBA00023204"/>
    </source>
</evidence>
<evidence type="ECO:0000256" key="10">
    <source>
        <dbReference type="ARBA" id="ARBA00023125"/>
    </source>
</evidence>
<comment type="caution">
    <text evidence="15">The sequence shown here is derived from an EMBL/GenBank/DDBJ whole genome shotgun (WGS) entry which is preliminary data.</text>
</comment>
<keyword evidence="12" id="KW-0804">Transcription</keyword>
<evidence type="ECO:0000256" key="7">
    <source>
        <dbReference type="ARBA" id="ARBA00022763"/>
    </source>
</evidence>
<dbReference type="SMART" id="SM00342">
    <property type="entry name" value="HTH_ARAC"/>
    <property type="match status" value="1"/>
</dbReference>
<dbReference type="SUPFAM" id="SSF57884">
    <property type="entry name" value="Ada DNA repair protein, N-terminal domain (N-Ada 10)"/>
    <property type="match status" value="1"/>
</dbReference>
<dbReference type="SUPFAM" id="SSF46689">
    <property type="entry name" value="Homeodomain-like"/>
    <property type="match status" value="2"/>
</dbReference>
<protein>
    <recommendedName>
        <fullName evidence="3">DNA-3-methyladenine glycosylase II</fullName>
        <ecNumber evidence="3">3.2.2.21</ecNumber>
    </recommendedName>
</protein>
<keyword evidence="7" id="KW-0227">DNA damage</keyword>
<evidence type="ECO:0000256" key="11">
    <source>
        <dbReference type="ARBA" id="ARBA00023159"/>
    </source>
</evidence>
<dbReference type="Gene3D" id="3.40.10.10">
    <property type="entry name" value="DNA Methylphosphotriester Repair Domain"/>
    <property type="match status" value="1"/>
</dbReference>
<reference evidence="16" key="1">
    <citation type="journal article" date="2019" name="Int. J. Syst. Evol. Microbiol.">
        <title>The Global Catalogue of Microorganisms (GCM) 10K type strain sequencing project: providing services to taxonomists for standard genome sequencing and annotation.</title>
        <authorList>
            <consortium name="The Broad Institute Genomics Platform"/>
            <consortium name="The Broad Institute Genome Sequencing Center for Infectious Disease"/>
            <person name="Wu L."/>
            <person name="Ma J."/>
        </authorList>
    </citation>
    <scope>NUCLEOTIDE SEQUENCE [LARGE SCALE GENOMIC DNA]</scope>
    <source>
        <strain evidence="16">JCM 18204</strain>
    </source>
</reference>
<evidence type="ECO:0000313" key="15">
    <source>
        <dbReference type="EMBL" id="GAA4792442.1"/>
    </source>
</evidence>
<evidence type="ECO:0000256" key="5">
    <source>
        <dbReference type="ARBA" id="ARBA00022679"/>
    </source>
</evidence>
<name>A0ABP9B9Q8_9GAMM</name>
<dbReference type="EMBL" id="BAABJE010000007">
    <property type="protein sequence ID" value="GAA4792442.1"/>
    <property type="molecule type" value="Genomic_DNA"/>
</dbReference>
<keyword evidence="16" id="KW-1185">Reference proteome</keyword>
<feature type="domain" description="HTH araC/xylS-type" evidence="14">
    <location>
        <begin position="95"/>
        <end position="193"/>
    </location>
</feature>
<dbReference type="Pfam" id="PF00730">
    <property type="entry name" value="HhH-GPD"/>
    <property type="match status" value="1"/>
</dbReference>
<keyword evidence="8" id="KW-0862">Zinc</keyword>
<gene>
    <name evidence="15" type="ORF">GCM10023307_17300</name>
</gene>
<keyword evidence="4" id="KW-0489">Methyltransferase</keyword>
<dbReference type="RefSeq" id="WP_345302919.1">
    <property type="nucleotide sequence ID" value="NZ_BAABJE010000007.1"/>
</dbReference>
<evidence type="ECO:0000313" key="16">
    <source>
        <dbReference type="Proteomes" id="UP001499959"/>
    </source>
</evidence>
<dbReference type="InterPro" id="IPR037046">
    <property type="entry name" value="AlkA_N_sf"/>
</dbReference>
<evidence type="ECO:0000256" key="2">
    <source>
        <dbReference type="ARBA" id="ARBA00001947"/>
    </source>
</evidence>
<evidence type="ECO:0000256" key="3">
    <source>
        <dbReference type="ARBA" id="ARBA00012000"/>
    </source>
</evidence>
<dbReference type="SMART" id="SM00478">
    <property type="entry name" value="ENDO3c"/>
    <property type="match status" value="1"/>
</dbReference>
<dbReference type="Proteomes" id="UP001499959">
    <property type="component" value="Unassembled WGS sequence"/>
</dbReference>
<dbReference type="InterPro" id="IPR004026">
    <property type="entry name" value="Ada_DNA_repair_Zn-bd"/>
</dbReference>
<keyword evidence="10" id="KW-0238">DNA-binding</keyword>
<dbReference type="Gene3D" id="1.10.340.30">
    <property type="entry name" value="Hypothetical protein, domain 2"/>
    <property type="match status" value="1"/>
</dbReference>
<dbReference type="InterPro" id="IPR009057">
    <property type="entry name" value="Homeodomain-like_sf"/>
</dbReference>
<dbReference type="Pfam" id="PF12833">
    <property type="entry name" value="HTH_18"/>
    <property type="match status" value="1"/>
</dbReference>
<dbReference type="Gene3D" id="1.10.10.60">
    <property type="entry name" value="Homeodomain-like"/>
    <property type="match status" value="1"/>
</dbReference>
<dbReference type="PROSITE" id="PS00041">
    <property type="entry name" value="HTH_ARAC_FAMILY_1"/>
    <property type="match status" value="1"/>
</dbReference>
<dbReference type="Pfam" id="PF02805">
    <property type="entry name" value="Ada_Zn_binding"/>
    <property type="match status" value="1"/>
</dbReference>
<dbReference type="InterPro" id="IPR035451">
    <property type="entry name" value="Ada-like_dom_sf"/>
</dbReference>
<dbReference type="PROSITE" id="PS01124">
    <property type="entry name" value="HTH_ARAC_FAMILY_2"/>
    <property type="match status" value="1"/>
</dbReference>
<sequence length="508" mass="55075">MTTAPDHHHALPPREVCLRAMAAKDHRFDGVFFIAVRSTGIYCRPVCPAPAPKRENIGFHPNAASATAAGYRPCLRCRPELSPEAFAQVREDSVRRALAMIAEGALQDDSVDALAARVGLSARQLQRVFVAQVGATPHAVHATRRLLLAKQLLTETALPVTDVALAAGYNSIRRFNAAFREGCGMAPGAIRRSKSADAMPLGTLRLRLGYRPPLDFPLLRAFIAKRAIPGIEHVGADRYERAIANADGSAGWIRVRAIDDRPELSLEIGGVAPHMIPDVVRRVRRMFDLDADPRAIHATLAQDPLLARALDRHPGLRVPCGWDGFELAVRAVLGQQISVAGATTFARRIVERWGTPLRMPADAPNGLDRAFPSPDTLRDATLEEIGLPKTRAATIRTVSAAVAEGRLSFAGGQRLEDFVERAVALPGIGPWTAQYIAMRGMAMPDAFPAGDLVLQQRLGVAQGATRLSERATEARSQAWRPWRAYAVLHLWHLPADLAVSPIAVNDAA</sequence>
<dbReference type="SMART" id="SM01009">
    <property type="entry name" value="AlkA_N"/>
    <property type="match status" value="1"/>
</dbReference>
<dbReference type="InterPro" id="IPR011257">
    <property type="entry name" value="DNA_glycosylase"/>
</dbReference>
<keyword evidence="6" id="KW-0479">Metal-binding</keyword>
<dbReference type="PANTHER" id="PTHR43003">
    <property type="entry name" value="DNA-3-METHYLADENINE GLYCOSYLASE"/>
    <property type="match status" value="1"/>
</dbReference>
<dbReference type="Pfam" id="PF06029">
    <property type="entry name" value="AlkA_N"/>
    <property type="match status" value="1"/>
</dbReference>
<evidence type="ECO:0000256" key="12">
    <source>
        <dbReference type="ARBA" id="ARBA00023163"/>
    </source>
</evidence>
<dbReference type="CDD" id="cd00056">
    <property type="entry name" value="ENDO3c"/>
    <property type="match status" value="1"/>
</dbReference>
<dbReference type="Gene3D" id="1.10.1670.10">
    <property type="entry name" value="Helix-hairpin-Helix base-excision DNA repair enzymes (C-terminal)"/>
    <property type="match status" value="1"/>
</dbReference>
<dbReference type="InterPro" id="IPR018060">
    <property type="entry name" value="HTH_AraC"/>
</dbReference>
<keyword evidence="11" id="KW-0010">Activator</keyword>
<keyword evidence="9" id="KW-0805">Transcription regulation</keyword>
<evidence type="ECO:0000256" key="9">
    <source>
        <dbReference type="ARBA" id="ARBA00023015"/>
    </source>
</evidence>
<comment type="catalytic activity">
    <reaction evidence="1">
        <text>Hydrolysis of alkylated DNA, releasing 3-methyladenine, 3-methylguanine, 7-methylguanine and 7-methyladenine.</text>
        <dbReference type="EC" id="3.2.2.21"/>
    </reaction>
</comment>
<dbReference type="InterPro" id="IPR018062">
    <property type="entry name" value="HTH_AraC-typ_CS"/>
</dbReference>
<dbReference type="InterPro" id="IPR023170">
    <property type="entry name" value="HhH_base_excis_C"/>
</dbReference>
<dbReference type="EC" id="3.2.2.21" evidence="3"/>
<dbReference type="Gene3D" id="3.30.310.20">
    <property type="entry name" value="DNA-3-methyladenine glycosylase AlkA, N-terminal domain"/>
    <property type="match status" value="1"/>
</dbReference>
<dbReference type="SUPFAM" id="SSF55945">
    <property type="entry name" value="TATA-box binding protein-like"/>
    <property type="match status" value="1"/>
</dbReference>
<keyword evidence="13" id="KW-0234">DNA repair</keyword>
<dbReference type="InterPro" id="IPR051912">
    <property type="entry name" value="Alkylbase_DNA_Glycosylase/TA"/>
</dbReference>
<proteinExistence type="predicted"/>
<dbReference type="SUPFAM" id="SSF48150">
    <property type="entry name" value="DNA-glycosylase"/>
    <property type="match status" value="1"/>
</dbReference>
<evidence type="ECO:0000256" key="6">
    <source>
        <dbReference type="ARBA" id="ARBA00022723"/>
    </source>
</evidence>
<dbReference type="PANTHER" id="PTHR43003:SF13">
    <property type="entry name" value="DNA-3-METHYLADENINE GLYCOSYLASE 2"/>
    <property type="match status" value="1"/>
</dbReference>
<comment type="cofactor">
    <cofactor evidence="2">
        <name>Zn(2+)</name>
        <dbReference type="ChEBI" id="CHEBI:29105"/>
    </cofactor>
</comment>